<name>A0A7S1GLH6_CYCTE</name>
<dbReference type="InterPro" id="IPR037278">
    <property type="entry name" value="ARFGAP/RecO"/>
</dbReference>
<dbReference type="Gene3D" id="1.25.40.20">
    <property type="entry name" value="Ankyrin repeat-containing domain"/>
    <property type="match status" value="1"/>
</dbReference>
<keyword evidence="2 5" id="KW-0863">Zinc-finger</keyword>
<dbReference type="PANTHER" id="PTHR23180">
    <property type="entry name" value="CENTAURIN/ARF"/>
    <property type="match status" value="1"/>
</dbReference>
<gene>
    <name evidence="7" type="ORF">CTEN0397_LOCUS7424</name>
</gene>
<proteinExistence type="predicted"/>
<organism evidence="7">
    <name type="scientific">Cyclophora tenuis</name>
    <name type="common">Marine diatom</name>
    <dbReference type="NCBI Taxonomy" id="216820"/>
    <lineage>
        <taxon>Eukaryota</taxon>
        <taxon>Sar</taxon>
        <taxon>Stramenopiles</taxon>
        <taxon>Ochrophyta</taxon>
        <taxon>Bacillariophyta</taxon>
        <taxon>Fragilariophyceae</taxon>
        <taxon>Fragilariophycidae</taxon>
        <taxon>Cyclophorales</taxon>
        <taxon>Cyclophoraceae</taxon>
        <taxon>Cyclophora</taxon>
    </lineage>
</organism>
<dbReference type="InterPro" id="IPR045258">
    <property type="entry name" value="ACAP1/2/3-like"/>
</dbReference>
<feature type="domain" description="Arf-GAP" evidence="6">
    <location>
        <begin position="1"/>
        <end position="94"/>
    </location>
</feature>
<dbReference type="InterPro" id="IPR038508">
    <property type="entry name" value="ArfGAP_dom_sf"/>
</dbReference>
<dbReference type="Pfam" id="PF01412">
    <property type="entry name" value="ArfGap"/>
    <property type="match status" value="1"/>
</dbReference>
<dbReference type="InterPro" id="IPR002110">
    <property type="entry name" value="Ankyrin_rpt"/>
</dbReference>
<protein>
    <recommendedName>
        <fullName evidence="6">Arf-GAP domain-containing protein</fullName>
    </recommendedName>
</protein>
<dbReference type="SUPFAM" id="SSF57863">
    <property type="entry name" value="ArfGap/RecO-like zinc finger"/>
    <property type="match status" value="1"/>
</dbReference>
<dbReference type="AlphaFoldDB" id="A0A7S1GLH6"/>
<dbReference type="Gene3D" id="1.10.220.150">
    <property type="entry name" value="Arf GTPase activating protein"/>
    <property type="match status" value="1"/>
</dbReference>
<evidence type="ECO:0000256" key="2">
    <source>
        <dbReference type="ARBA" id="ARBA00022771"/>
    </source>
</evidence>
<dbReference type="PANTHER" id="PTHR23180:SF160">
    <property type="entry name" value="ADP-RIBOSYLATION FACTOR GTPASE-ACTIVATING PROTEIN EFFECTOR PROTEIN 1"/>
    <property type="match status" value="1"/>
</dbReference>
<dbReference type="EMBL" id="HBFW01011509">
    <property type="protein sequence ID" value="CAD8936390.1"/>
    <property type="molecule type" value="Transcribed_RNA"/>
</dbReference>
<keyword evidence="1" id="KW-0479">Metal-binding</keyword>
<dbReference type="PROSITE" id="PS50115">
    <property type="entry name" value="ARFGAP"/>
    <property type="match status" value="1"/>
</dbReference>
<evidence type="ECO:0000256" key="1">
    <source>
        <dbReference type="ARBA" id="ARBA00022723"/>
    </source>
</evidence>
<dbReference type="GO" id="GO:0008270">
    <property type="term" value="F:zinc ion binding"/>
    <property type="evidence" value="ECO:0007669"/>
    <property type="project" value="UniProtKB-KW"/>
</dbReference>
<keyword evidence="3" id="KW-0862">Zinc</keyword>
<accession>A0A7S1GLH6</accession>
<dbReference type="InterPro" id="IPR001164">
    <property type="entry name" value="ArfGAP_dom"/>
</dbReference>
<evidence type="ECO:0000256" key="3">
    <source>
        <dbReference type="ARBA" id="ARBA00022833"/>
    </source>
</evidence>
<feature type="repeat" description="ANK" evidence="4">
    <location>
        <begin position="128"/>
        <end position="170"/>
    </location>
</feature>
<keyword evidence="4" id="KW-0040">ANK repeat</keyword>
<sequence>MGLSGSVTTSGVHRSLGVHLSKVRSLKLDSLSAAEGRLLLAIGNTVANHIWESGLELQQGWTKPTPDASRQLKENWIKSKYQWKGFLEDRGKTYDANKTLYDAAGQGNLQALAEALAYGGSVEYRNETGKTPLHACAICRKGDDGLDVWKGLECAEMLLQNGAKIDTLDNDTQSVLDYAVIGNGEREMVEFLSARMS</sequence>
<dbReference type="Pfam" id="PF12796">
    <property type="entry name" value="Ank_2"/>
    <property type="match status" value="1"/>
</dbReference>
<evidence type="ECO:0000256" key="4">
    <source>
        <dbReference type="PROSITE-ProRule" id="PRU00023"/>
    </source>
</evidence>
<evidence type="ECO:0000313" key="7">
    <source>
        <dbReference type="EMBL" id="CAD8936390.1"/>
    </source>
</evidence>
<dbReference type="SUPFAM" id="SSF48403">
    <property type="entry name" value="Ankyrin repeat"/>
    <property type="match status" value="1"/>
</dbReference>
<dbReference type="PROSITE" id="PS50088">
    <property type="entry name" value="ANK_REPEAT"/>
    <property type="match status" value="1"/>
</dbReference>
<reference evidence="7" key="1">
    <citation type="submission" date="2021-01" db="EMBL/GenBank/DDBJ databases">
        <authorList>
            <person name="Corre E."/>
            <person name="Pelletier E."/>
            <person name="Niang G."/>
            <person name="Scheremetjew M."/>
            <person name="Finn R."/>
            <person name="Kale V."/>
            <person name="Holt S."/>
            <person name="Cochrane G."/>
            <person name="Meng A."/>
            <person name="Brown T."/>
            <person name="Cohen L."/>
        </authorList>
    </citation>
    <scope>NUCLEOTIDE SEQUENCE</scope>
    <source>
        <strain evidence="7">ECT3854</strain>
    </source>
</reference>
<dbReference type="SMART" id="SM00105">
    <property type="entry name" value="ArfGap"/>
    <property type="match status" value="1"/>
</dbReference>
<evidence type="ECO:0000259" key="6">
    <source>
        <dbReference type="PROSITE" id="PS50115"/>
    </source>
</evidence>
<dbReference type="InterPro" id="IPR036770">
    <property type="entry name" value="Ankyrin_rpt-contain_sf"/>
</dbReference>
<dbReference type="GO" id="GO:0005096">
    <property type="term" value="F:GTPase activator activity"/>
    <property type="evidence" value="ECO:0007669"/>
    <property type="project" value="InterPro"/>
</dbReference>
<evidence type="ECO:0000256" key="5">
    <source>
        <dbReference type="PROSITE-ProRule" id="PRU00288"/>
    </source>
</evidence>